<name>A0AAI8GST0_MAMSC</name>
<proteinExistence type="predicted"/>
<reference evidence="2" key="1">
    <citation type="submission" date="2017-06" db="EMBL/GenBank/DDBJ databases">
        <title>FDA dAtabase for Regulatory Grade micrObial Sequences (FDA-ARGOS): Supporting development and validation of Infectious Disease Dx tests.</title>
        <authorList>
            <person name="Goldberg B."/>
            <person name="Campos J."/>
            <person name="Tallon L."/>
            <person name="Sadzewicz L."/>
            <person name="Sengamalay N."/>
            <person name="Ott S."/>
            <person name="Godinez A."/>
            <person name="Nagaraj S."/>
            <person name="Vavikolanu K."/>
            <person name="Nadendla S."/>
            <person name="George J."/>
            <person name="Geyer C."/>
            <person name="Sichtig H."/>
        </authorList>
    </citation>
    <scope>NUCLEOTIDE SEQUENCE [LARGE SCALE GENOMIC DNA]</scope>
    <source>
        <strain evidence="2">FDAARGOS_285</strain>
    </source>
</reference>
<sequence>MKRVLELTFKTSLDKTFTLQIQNPKADLSSDIVENAMNKIMNLNLFNLNKGELVSIHSAQYIERNTRQLIK</sequence>
<evidence type="ECO:0000313" key="1">
    <source>
        <dbReference type="EMBL" id="ASE33266.1"/>
    </source>
</evidence>
<organism evidence="1 2">
    <name type="scientific">Mammaliicoccus sciuri</name>
    <name type="common">Staphylococcus sciuri</name>
    <dbReference type="NCBI Taxonomy" id="1296"/>
    <lineage>
        <taxon>Bacteria</taxon>
        <taxon>Bacillati</taxon>
        <taxon>Bacillota</taxon>
        <taxon>Bacilli</taxon>
        <taxon>Bacillales</taxon>
        <taxon>Staphylococcaceae</taxon>
        <taxon>Mammaliicoccus</taxon>
    </lineage>
</organism>
<accession>A0AAI8GST0</accession>
<dbReference type="AlphaFoldDB" id="A0AAI8GST0"/>
<dbReference type="KEGG" id="sscu:CEP64_01210"/>
<dbReference type="Pfam" id="PF11148">
    <property type="entry name" value="DUF2922"/>
    <property type="match status" value="1"/>
</dbReference>
<dbReference type="InterPro" id="IPR021321">
    <property type="entry name" value="DUF2922"/>
</dbReference>
<dbReference type="Proteomes" id="UP000197058">
    <property type="component" value="Chromosome"/>
</dbReference>
<gene>
    <name evidence="1" type="ORF">CEP64_01210</name>
</gene>
<dbReference type="RefSeq" id="WP_058592210.1">
    <property type="nucleotide sequence ID" value="NZ_CP022046.2"/>
</dbReference>
<protein>
    <submittedName>
        <fullName evidence="1">DUF2922 domain-containing protein</fullName>
    </submittedName>
</protein>
<evidence type="ECO:0000313" key="2">
    <source>
        <dbReference type="Proteomes" id="UP000197058"/>
    </source>
</evidence>
<dbReference type="EMBL" id="CP022046">
    <property type="protein sequence ID" value="ASE33266.1"/>
    <property type="molecule type" value="Genomic_DNA"/>
</dbReference>